<dbReference type="HOGENOM" id="CLU_1821260_0_0_11"/>
<organism evidence="1 2">
    <name type="scientific">Actinoplanes missouriensis (strain ATCC 14538 / DSM 43046 / CBS 188.64 / JCM 3121 / NBRC 102363 / NCIMB 12654 / NRRL B-3342 / UNCC 431)</name>
    <dbReference type="NCBI Taxonomy" id="512565"/>
    <lineage>
        <taxon>Bacteria</taxon>
        <taxon>Bacillati</taxon>
        <taxon>Actinomycetota</taxon>
        <taxon>Actinomycetes</taxon>
        <taxon>Micromonosporales</taxon>
        <taxon>Micromonosporaceae</taxon>
        <taxon>Actinoplanes</taxon>
    </lineage>
</organism>
<protein>
    <submittedName>
        <fullName evidence="1">Uncharacterized protein</fullName>
    </submittedName>
</protein>
<evidence type="ECO:0000313" key="1">
    <source>
        <dbReference type="EMBL" id="BAL87026.1"/>
    </source>
</evidence>
<dbReference type="AlphaFoldDB" id="I0H1Y9"/>
<dbReference type="PATRIC" id="fig|512565.3.peg.1818"/>
<sequence length="144" mass="15964">MAFGRERRARRAFVDGGAFACRVRACGPPPSGWRRLRPRWSRRLLAHWAGEALVVRRGPVLHRIVRLPARAAVSGVHHLSRSDARRCGSRSIAVRLRLADGALIEVTTGRAERIDLVGPYLAAAVNDLPRAPVRRPDAWPNSDV</sequence>
<gene>
    <name evidence="1" type="ordered locus">AMIS_18060</name>
</gene>
<keyword evidence="2" id="KW-1185">Reference proteome</keyword>
<accession>I0H1Y9</accession>
<dbReference type="EMBL" id="AP012319">
    <property type="protein sequence ID" value="BAL87026.1"/>
    <property type="molecule type" value="Genomic_DNA"/>
</dbReference>
<dbReference type="KEGG" id="ams:AMIS_18060"/>
<name>I0H1Y9_ACTM4</name>
<proteinExistence type="predicted"/>
<dbReference type="Proteomes" id="UP000007882">
    <property type="component" value="Chromosome"/>
</dbReference>
<reference evidence="1 2" key="1">
    <citation type="submission" date="2012-02" db="EMBL/GenBank/DDBJ databases">
        <title>Complete genome sequence of Actinoplanes missouriensis 431 (= NBRC 102363).</title>
        <authorList>
            <person name="Ohnishi Y."/>
            <person name="Ishikawa J."/>
            <person name="Sekine M."/>
            <person name="Hosoyama A."/>
            <person name="Harada T."/>
            <person name="Narita H."/>
            <person name="Hata T."/>
            <person name="Konno Y."/>
            <person name="Tutikane K."/>
            <person name="Fujita N."/>
            <person name="Horinouchi S."/>
            <person name="Hayakawa M."/>
        </authorList>
    </citation>
    <scope>NUCLEOTIDE SEQUENCE [LARGE SCALE GENOMIC DNA]</scope>
    <source>
        <strain evidence="2">ATCC 14538 / DSM 43046 / CBS 188.64 / JCM 3121 / NBRC 102363 / NCIMB 12654 / NRRL B-3342 / UNCC 431</strain>
    </source>
</reference>
<evidence type="ECO:0000313" key="2">
    <source>
        <dbReference type="Proteomes" id="UP000007882"/>
    </source>
</evidence>
<dbReference type="STRING" id="512565.AMIS_18060"/>